<dbReference type="RefSeq" id="WP_162851047.1">
    <property type="nucleotide sequence ID" value="NZ_MWIN01000012.1"/>
</dbReference>
<evidence type="ECO:0000313" key="7">
    <source>
        <dbReference type="Proteomes" id="UP000295341"/>
    </source>
</evidence>
<feature type="domain" description="UspA" evidence="5">
    <location>
        <begin position="7"/>
        <end position="147"/>
    </location>
</feature>
<dbReference type="EMBL" id="SOBT01000008">
    <property type="protein sequence ID" value="TDU31640.1"/>
    <property type="molecule type" value="Genomic_DNA"/>
</dbReference>
<comment type="similarity">
    <text evidence="2">Belongs to the universal stress protein A family.</text>
</comment>
<dbReference type="SUPFAM" id="SSF52402">
    <property type="entry name" value="Adenine nucleotide alpha hydrolases-like"/>
    <property type="match status" value="2"/>
</dbReference>
<gene>
    <name evidence="6" type="ORF">DFR24_1015</name>
</gene>
<dbReference type="Pfam" id="PF00582">
    <property type="entry name" value="Usp"/>
    <property type="match status" value="2"/>
</dbReference>
<keyword evidence="3" id="KW-0963">Cytoplasm</keyword>
<dbReference type="PANTHER" id="PTHR47892">
    <property type="entry name" value="UNIVERSAL STRESS PROTEIN E"/>
    <property type="match status" value="1"/>
</dbReference>
<dbReference type="PANTHER" id="PTHR47892:SF1">
    <property type="entry name" value="UNIVERSAL STRESS PROTEIN E"/>
    <property type="match status" value="1"/>
</dbReference>
<evidence type="ECO:0000256" key="4">
    <source>
        <dbReference type="ARBA" id="ARBA00037131"/>
    </source>
</evidence>
<reference evidence="6 7" key="1">
    <citation type="submission" date="2019-03" db="EMBL/GenBank/DDBJ databases">
        <title>Genomic Encyclopedia of Type Strains, Phase IV (KMG-IV): sequencing the most valuable type-strain genomes for metagenomic binning, comparative biology and taxonomic classification.</title>
        <authorList>
            <person name="Goeker M."/>
        </authorList>
    </citation>
    <scope>NUCLEOTIDE SEQUENCE [LARGE SCALE GENOMIC DNA]</scope>
    <source>
        <strain evidence="6 7">DSM 26377</strain>
    </source>
</reference>
<keyword evidence="7" id="KW-1185">Reference proteome</keyword>
<dbReference type="Proteomes" id="UP000295341">
    <property type="component" value="Unassembled WGS sequence"/>
</dbReference>
<feature type="domain" description="UspA" evidence="5">
    <location>
        <begin position="176"/>
        <end position="298"/>
    </location>
</feature>
<sequence>MSLAKLILAVVDPAMHVTPGARRAIELARRSGARVHLFMPTFNPRIDATAELVDPEVEQLARQQFIDIRLRWLAQWTADLVSQGLRATCEVTWARKEYEAVIGKVLEIGVDLVVKDLRRDSVLHRWSAIRSSDWRLTRLCPVPVMLVQADAPLLPSRIAAAVNPTHPEAHPAGLDDRVVKTALPIAMTCGASLELLHVFPYRREDEGMAAKMDELIGELREEDRLAFNRFADRNSVPQEQRMLLGGDPVTETLRHTETAGIGLLVIGSRYRSGLDRFILGSNAEALVSQATCDLLVVRPEDFGRELTRHRALEALERHEAARTAV</sequence>
<dbReference type="GO" id="GO:0005737">
    <property type="term" value="C:cytoplasm"/>
    <property type="evidence" value="ECO:0007669"/>
    <property type="project" value="UniProtKB-SubCell"/>
</dbReference>
<dbReference type="InterPro" id="IPR006016">
    <property type="entry name" value="UspA"/>
</dbReference>
<dbReference type="Gene3D" id="3.40.50.12370">
    <property type="match status" value="1"/>
</dbReference>
<protein>
    <submittedName>
        <fullName evidence="6">Universal stress protein E</fullName>
    </submittedName>
</protein>
<comment type="subcellular location">
    <subcellularLocation>
        <location evidence="1">Cytoplasm</location>
    </subcellularLocation>
</comment>
<comment type="caution">
    <text evidence="6">The sequence shown here is derived from an EMBL/GenBank/DDBJ whole genome shotgun (WGS) entry which is preliminary data.</text>
</comment>
<evidence type="ECO:0000313" key="6">
    <source>
        <dbReference type="EMBL" id="TDU31640.1"/>
    </source>
</evidence>
<proteinExistence type="inferred from homology"/>
<organism evidence="6 7">
    <name type="scientific">Panacagrimonas perspica</name>
    <dbReference type="NCBI Taxonomy" id="381431"/>
    <lineage>
        <taxon>Bacteria</taxon>
        <taxon>Pseudomonadati</taxon>
        <taxon>Pseudomonadota</taxon>
        <taxon>Gammaproteobacteria</taxon>
        <taxon>Nevskiales</taxon>
        <taxon>Nevskiaceae</taxon>
        <taxon>Panacagrimonas</taxon>
    </lineage>
</organism>
<evidence type="ECO:0000256" key="1">
    <source>
        <dbReference type="ARBA" id="ARBA00004496"/>
    </source>
</evidence>
<dbReference type="PRINTS" id="PR01438">
    <property type="entry name" value="UNVRSLSTRESS"/>
</dbReference>
<dbReference type="InterPro" id="IPR006015">
    <property type="entry name" value="Universal_stress_UspA"/>
</dbReference>
<evidence type="ECO:0000259" key="5">
    <source>
        <dbReference type="Pfam" id="PF00582"/>
    </source>
</evidence>
<comment type="function">
    <text evidence="4">Required for resistance to DNA-damaging agents.</text>
</comment>
<evidence type="ECO:0000256" key="3">
    <source>
        <dbReference type="ARBA" id="ARBA00022490"/>
    </source>
</evidence>
<evidence type="ECO:0000256" key="2">
    <source>
        <dbReference type="ARBA" id="ARBA00008791"/>
    </source>
</evidence>
<accession>A0A4R7PEC7</accession>
<dbReference type="AlphaFoldDB" id="A0A4R7PEC7"/>
<name>A0A4R7PEC7_9GAMM</name>